<dbReference type="PANTHER" id="PTHR46825:SF9">
    <property type="entry name" value="BETA-LACTAMASE-RELATED DOMAIN-CONTAINING PROTEIN"/>
    <property type="match status" value="1"/>
</dbReference>
<name>A0A382V5Q5_9ZZZZ</name>
<evidence type="ECO:0000313" key="2">
    <source>
        <dbReference type="EMBL" id="SVD41824.1"/>
    </source>
</evidence>
<feature type="non-terminal residue" evidence="2">
    <location>
        <position position="287"/>
    </location>
</feature>
<dbReference type="Pfam" id="PF00144">
    <property type="entry name" value="Beta-lactamase"/>
    <property type="match status" value="1"/>
</dbReference>
<evidence type="ECO:0000259" key="1">
    <source>
        <dbReference type="Pfam" id="PF00144"/>
    </source>
</evidence>
<proteinExistence type="predicted"/>
<feature type="non-terminal residue" evidence="2">
    <location>
        <position position="1"/>
    </location>
</feature>
<organism evidence="2">
    <name type="scientific">marine metagenome</name>
    <dbReference type="NCBI Taxonomy" id="408172"/>
    <lineage>
        <taxon>unclassified sequences</taxon>
        <taxon>metagenomes</taxon>
        <taxon>ecological metagenomes</taxon>
    </lineage>
</organism>
<dbReference type="InterPro" id="IPR001466">
    <property type="entry name" value="Beta-lactam-related"/>
</dbReference>
<protein>
    <recommendedName>
        <fullName evidence="1">Beta-lactamase-related domain-containing protein</fullName>
    </recommendedName>
</protein>
<sequence>YYKGFGYVNTENQISTDENTNYRIGSVTKLFTSVALMKLIDKGKIKLNDPVVKYIPELYDINTKYNVEKISIKSILRHTTGLPRDPPIMWDGKHKQKVVKPEEALKIISRTGLIYKPNRIFNYSPSGMVIGGIIIERVTGKDYIDYIESNIFKPMEMSASHIPDSDEEFNISNVGYGSLIDGERKQKDWEVGFPFNNAGAGIVSNVVDLSKFVRWHFKVLKDKEDSIISYKTLKKMHKVHWIPIPFNIHPLIMSPMTWLSNIFYRYGWGLGYRIKNNFIGHGGRQYG</sequence>
<dbReference type="InterPro" id="IPR050491">
    <property type="entry name" value="AmpC-like"/>
</dbReference>
<gene>
    <name evidence="2" type="ORF">METZ01_LOCUS394678</name>
</gene>
<dbReference type="InterPro" id="IPR012338">
    <property type="entry name" value="Beta-lactam/transpept-like"/>
</dbReference>
<dbReference type="SUPFAM" id="SSF56601">
    <property type="entry name" value="beta-lactamase/transpeptidase-like"/>
    <property type="match status" value="1"/>
</dbReference>
<dbReference type="AlphaFoldDB" id="A0A382V5Q5"/>
<dbReference type="PANTHER" id="PTHR46825">
    <property type="entry name" value="D-ALANYL-D-ALANINE-CARBOXYPEPTIDASE/ENDOPEPTIDASE AMPH"/>
    <property type="match status" value="1"/>
</dbReference>
<dbReference type="EMBL" id="UINC01149383">
    <property type="protein sequence ID" value="SVD41824.1"/>
    <property type="molecule type" value="Genomic_DNA"/>
</dbReference>
<feature type="domain" description="Beta-lactamase-related" evidence="1">
    <location>
        <begin position="1"/>
        <end position="284"/>
    </location>
</feature>
<accession>A0A382V5Q5</accession>
<dbReference type="Gene3D" id="3.40.710.10">
    <property type="entry name" value="DD-peptidase/beta-lactamase superfamily"/>
    <property type="match status" value="1"/>
</dbReference>
<reference evidence="2" key="1">
    <citation type="submission" date="2018-05" db="EMBL/GenBank/DDBJ databases">
        <authorList>
            <person name="Lanie J.A."/>
            <person name="Ng W.-L."/>
            <person name="Kazmierczak K.M."/>
            <person name="Andrzejewski T.M."/>
            <person name="Davidsen T.M."/>
            <person name="Wayne K.J."/>
            <person name="Tettelin H."/>
            <person name="Glass J.I."/>
            <person name="Rusch D."/>
            <person name="Podicherti R."/>
            <person name="Tsui H.-C.T."/>
            <person name="Winkler M.E."/>
        </authorList>
    </citation>
    <scope>NUCLEOTIDE SEQUENCE</scope>
</reference>